<comment type="caution">
    <text evidence="5">The sequence shown here is derived from an EMBL/GenBank/DDBJ whole genome shotgun (WGS) entry which is preliminary data.</text>
</comment>
<evidence type="ECO:0000259" key="4">
    <source>
        <dbReference type="Pfam" id="PF13204"/>
    </source>
</evidence>
<dbReference type="Pfam" id="PF13204">
    <property type="entry name" value="Apiosidase"/>
    <property type="match status" value="1"/>
</dbReference>
<keyword evidence="6" id="KW-1185">Reference proteome</keyword>
<dbReference type="PANTHER" id="PTHR37836:SF3">
    <property type="entry name" value="ENDOGLUCANASE"/>
    <property type="match status" value="1"/>
</dbReference>
<keyword evidence="2" id="KW-0732">Signal</keyword>
<dbReference type="Proteomes" id="UP000319143">
    <property type="component" value="Unassembled WGS sequence"/>
</dbReference>
<dbReference type="AlphaFoldDB" id="A0A5C6D4X0"/>
<gene>
    <name evidence="5" type="ORF">Poly41_60530</name>
</gene>
<dbReference type="RefSeq" id="WP_146530775.1">
    <property type="nucleotide sequence ID" value="NZ_SJPV01000015.1"/>
</dbReference>
<protein>
    <submittedName>
        <fullName evidence="5">Putative endoglucanase</fullName>
    </submittedName>
</protein>
<feature type="chain" id="PRO_5022738222" evidence="2">
    <location>
        <begin position="31"/>
        <end position="501"/>
    </location>
</feature>
<feature type="region of interest" description="Disordered" evidence="1">
    <location>
        <begin position="467"/>
        <end position="501"/>
    </location>
</feature>
<dbReference type="Pfam" id="PF12904">
    <property type="entry name" value="Collagen_bind_2"/>
    <property type="match status" value="1"/>
</dbReference>
<proteinExistence type="predicted"/>
<dbReference type="InterPro" id="IPR025277">
    <property type="entry name" value="Apiosidase-like_cat_dom"/>
</dbReference>
<reference evidence="5 6" key="1">
    <citation type="submission" date="2019-02" db="EMBL/GenBank/DDBJ databases">
        <title>Deep-cultivation of Planctomycetes and their phenomic and genomic characterization uncovers novel biology.</title>
        <authorList>
            <person name="Wiegand S."/>
            <person name="Jogler M."/>
            <person name="Boedeker C."/>
            <person name="Pinto D."/>
            <person name="Vollmers J."/>
            <person name="Rivas-Marin E."/>
            <person name="Kohn T."/>
            <person name="Peeters S.H."/>
            <person name="Heuer A."/>
            <person name="Rast P."/>
            <person name="Oberbeckmann S."/>
            <person name="Bunk B."/>
            <person name="Jeske O."/>
            <person name="Meyerdierks A."/>
            <person name="Storesund J.E."/>
            <person name="Kallscheuer N."/>
            <person name="Luecker S."/>
            <person name="Lage O.M."/>
            <person name="Pohl T."/>
            <person name="Merkel B.J."/>
            <person name="Hornburger P."/>
            <person name="Mueller R.-W."/>
            <person name="Bruemmer F."/>
            <person name="Labrenz M."/>
            <person name="Spormann A.M."/>
            <person name="Op Den Camp H."/>
            <person name="Overmann J."/>
            <person name="Amann R."/>
            <person name="Jetten M.S.M."/>
            <person name="Mascher T."/>
            <person name="Medema M.H."/>
            <person name="Devos D.P."/>
            <person name="Kaster A.-K."/>
            <person name="Ovreas L."/>
            <person name="Rohde M."/>
            <person name="Galperin M.Y."/>
            <person name="Jogler C."/>
        </authorList>
    </citation>
    <scope>NUCLEOTIDE SEQUENCE [LARGE SCALE GENOMIC DNA]</scope>
    <source>
        <strain evidence="5 6">Poly41</strain>
    </source>
</reference>
<evidence type="ECO:0000259" key="3">
    <source>
        <dbReference type="Pfam" id="PF12904"/>
    </source>
</evidence>
<dbReference type="OrthoDB" id="59486at2"/>
<dbReference type="SUPFAM" id="SSF51445">
    <property type="entry name" value="(Trans)glycosidases"/>
    <property type="match status" value="1"/>
</dbReference>
<accession>A0A5C6D4X0</accession>
<evidence type="ECO:0000313" key="5">
    <source>
        <dbReference type="EMBL" id="TWU31818.1"/>
    </source>
</evidence>
<evidence type="ECO:0000256" key="2">
    <source>
        <dbReference type="SAM" id="SignalP"/>
    </source>
</evidence>
<dbReference type="Gene3D" id="3.20.20.80">
    <property type="entry name" value="Glycosidases"/>
    <property type="match status" value="1"/>
</dbReference>
<dbReference type="InterPro" id="IPR017853">
    <property type="entry name" value="GH"/>
</dbReference>
<dbReference type="InterPro" id="IPR024749">
    <property type="entry name" value="Collagen-bd_put"/>
</dbReference>
<organism evidence="5 6">
    <name type="scientific">Novipirellula artificiosorum</name>
    <dbReference type="NCBI Taxonomy" id="2528016"/>
    <lineage>
        <taxon>Bacteria</taxon>
        <taxon>Pseudomonadati</taxon>
        <taxon>Planctomycetota</taxon>
        <taxon>Planctomycetia</taxon>
        <taxon>Pirellulales</taxon>
        <taxon>Pirellulaceae</taxon>
        <taxon>Novipirellula</taxon>
    </lineage>
</organism>
<feature type="domain" description="Apiosidase-like catalytic" evidence="4">
    <location>
        <begin position="40"/>
        <end position="395"/>
    </location>
</feature>
<sequence length="501" mass="56239" precursor="true">MTPLRNKVPSKLILLTLGFVLLAATSNQLAADPPRLQVHDNDRFLVTEDGTPFFWVGDTTWSMVRQSVREATDDQPEVELYFKKRKEQGFNVVQTSLLTIPVRGKIDAPNVYGHLPFIDGDFSRPRVIPGPANDYWDHVDDLVDLAAKYDMYMAVVVAWSTSLETDEHPLVADPDVAYAYGHFLGDRYRERTHLIWLLGGDAFGQPERATLLPARREMTRTIAEGIADGVNGVHNQDSKADWSSTMMTYHPPGGGVSSSRYFHEEPWLDFNMIQSTTRFSFRNYETVAADYEREPPKPTFDAEVAYEYSLSLNKREVQEHPNKRISPWDVRRAAYWNVFAGGCGHTYGHRNLIGWVCKGDGPLKYGANQPWFDSLDAAGAQHLKHLSALVKSRPMLLRIPDQSLIVAGQGDGNDHIQACRASDGSYAFVYLPTGIPVTIDLDKFSGEKLTAHWYNPRTGESSLIGTFPASGHQRFEPSEQDRGSDQGSDQGSDWVLILDDE</sequence>
<feature type="domain" description="Putative collagen-binding" evidence="3">
    <location>
        <begin position="399"/>
        <end position="499"/>
    </location>
</feature>
<evidence type="ECO:0000256" key="1">
    <source>
        <dbReference type="SAM" id="MobiDB-lite"/>
    </source>
</evidence>
<feature type="signal peptide" evidence="2">
    <location>
        <begin position="1"/>
        <end position="30"/>
    </location>
</feature>
<evidence type="ECO:0000313" key="6">
    <source>
        <dbReference type="Proteomes" id="UP000319143"/>
    </source>
</evidence>
<name>A0A5C6D4X0_9BACT</name>
<dbReference type="PANTHER" id="PTHR37836">
    <property type="entry name" value="LMO1036 PROTEIN"/>
    <property type="match status" value="1"/>
</dbReference>
<dbReference type="EMBL" id="SJPV01000015">
    <property type="protein sequence ID" value="TWU31818.1"/>
    <property type="molecule type" value="Genomic_DNA"/>
</dbReference>
<feature type="compositionally biased region" description="Basic and acidic residues" evidence="1">
    <location>
        <begin position="473"/>
        <end position="484"/>
    </location>
</feature>